<feature type="compositionally biased region" description="Polar residues" evidence="1">
    <location>
        <begin position="203"/>
        <end position="216"/>
    </location>
</feature>
<name>A0A0A1U0L0_ENTIV</name>
<dbReference type="OMA" id="GMKGFQM"/>
<evidence type="ECO:0000313" key="3">
    <source>
        <dbReference type="EMBL" id="ELP87430.1"/>
    </source>
</evidence>
<dbReference type="Pfam" id="PF10358">
    <property type="entry name" value="NT-C2"/>
    <property type="match status" value="1"/>
</dbReference>
<feature type="region of interest" description="Disordered" evidence="1">
    <location>
        <begin position="154"/>
        <end position="449"/>
    </location>
</feature>
<dbReference type="GeneID" id="14886280"/>
<dbReference type="PROSITE" id="PS51840">
    <property type="entry name" value="C2_NT"/>
    <property type="match status" value="1"/>
</dbReference>
<evidence type="ECO:0000256" key="1">
    <source>
        <dbReference type="SAM" id="MobiDB-lite"/>
    </source>
</evidence>
<dbReference type="OrthoDB" id="28473at2759"/>
<reference evidence="3 4" key="1">
    <citation type="submission" date="2012-10" db="EMBL/GenBank/DDBJ databases">
        <authorList>
            <person name="Zafar N."/>
            <person name="Inman J."/>
            <person name="Hall N."/>
            <person name="Lorenzi H."/>
            <person name="Caler E."/>
        </authorList>
    </citation>
    <scope>NUCLEOTIDE SEQUENCE [LARGE SCALE GENOMIC DNA]</scope>
    <source>
        <strain evidence="3 4">IP1</strain>
    </source>
</reference>
<dbReference type="KEGG" id="eiv:EIN_096970"/>
<feature type="domain" description="C2 NT-type" evidence="2">
    <location>
        <begin position="1"/>
        <end position="141"/>
    </location>
</feature>
<sequence length="778" mass="87128">MAMKKTAEKRQYYLHLVEIQDVPSGSGDYLLKWKRGDKDINKGVLKGLKCNGGSIQGNTFNVIMATCTLFHNSKGYDEKLMKFTLVHLTDGGKKKKEEIVGIGYIDLATYVACVAKRTVSFDLKTKKGEKFPCQVSVQSLGGLEVSDNDKTEVYTKAKDQFDETEAETQDDDTKSKSSVKSKTEGKSPNPFGDDEDDDRQKSPRVNVTTKVATSQSRKSDNPFGDTDDEEEEQVTNKSGAKKENPFGDSDDEEDKKQQQRASKGNAITTQTVGNPFGDSSEEEKETKKKSDNPFGDSDDDEEALKSTQTSKSQTKVVSNVQVTHSQKKSGNPFGVDSDDEDTKPTQVQTKETKPLANPFGDDSEEDVPVQKQPHRPSKGNANSFETSKTNTKTKTTTVTLDTSVTKKNIPQPTTQQTKESDKSSKTSSKSSKKSVSRDGTPRAVKKADVLVGYTKTNDGDKLSSPVKETNIFKPTQSLEDVVLSQKVTESVQFKDTGIDIREVIDSFSTKGHLDDLDSFVILLKKWWADGKSHAELDIIPMVLETIDDCVWAIMAIKEVGGKLQKTTRKGGREEQIDLIYERIYIKAVKICSFKMEGLLDYLVDSPSFDSQKSTYEEGVANGIVEMVNQFYEKANKLSDNVAERLTTQIIHFICYYIIEELISRDKIQGMKGFQMSYLVSCMVNRVCINNKYICLKKYMIGFDPLTELCRLITMPLTLDIVKMKEQVYPTLPYEYAMRALNKFKLDDFNLSRIKTDVKDYLFENGSGEVPTSRFTILP</sequence>
<feature type="compositionally biased region" description="Basic and acidic residues" evidence="1">
    <location>
        <begin position="435"/>
        <end position="448"/>
    </location>
</feature>
<dbReference type="EMBL" id="KB206860">
    <property type="protein sequence ID" value="ELP87430.1"/>
    <property type="molecule type" value="Genomic_DNA"/>
</dbReference>
<organism evidence="3 4">
    <name type="scientific">Entamoeba invadens IP1</name>
    <dbReference type="NCBI Taxonomy" id="370355"/>
    <lineage>
        <taxon>Eukaryota</taxon>
        <taxon>Amoebozoa</taxon>
        <taxon>Evosea</taxon>
        <taxon>Archamoebae</taxon>
        <taxon>Mastigamoebida</taxon>
        <taxon>Entamoebidae</taxon>
        <taxon>Entamoeba</taxon>
    </lineage>
</organism>
<dbReference type="Pfam" id="PF01843">
    <property type="entry name" value="DIL"/>
    <property type="match status" value="1"/>
</dbReference>
<accession>A0A0A1U0L0</accession>
<evidence type="ECO:0000313" key="4">
    <source>
        <dbReference type="Proteomes" id="UP000014680"/>
    </source>
</evidence>
<feature type="compositionally biased region" description="Low complexity" evidence="1">
    <location>
        <begin position="386"/>
        <end position="407"/>
    </location>
</feature>
<gene>
    <name evidence="3" type="ORF">EIN_096970</name>
</gene>
<dbReference type="RefSeq" id="XP_004254201.1">
    <property type="nucleotide sequence ID" value="XM_004254153.1"/>
</dbReference>
<dbReference type="InterPro" id="IPR019448">
    <property type="entry name" value="NT-C2"/>
</dbReference>
<dbReference type="InterPro" id="IPR002710">
    <property type="entry name" value="Dilute_dom"/>
</dbReference>
<dbReference type="AlphaFoldDB" id="A0A0A1U0L0"/>
<protein>
    <recommendedName>
        <fullName evidence="2">C2 NT-type domain-containing protein</fullName>
    </recommendedName>
</protein>
<evidence type="ECO:0000259" key="2">
    <source>
        <dbReference type="PROSITE" id="PS51840"/>
    </source>
</evidence>
<feature type="compositionally biased region" description="Polar residues" evidence="1">
    <location>
        <begin position="408"/>
        <end position="417"/>
    </location>
</feature>
<keyword evidence="4" id="KW-1185">Reference proteome</keyword>
<dbReference type="VEuPathDB" id="AmoebaDB:EIN_096970"/>
<proteinExistence type="predicted"/>
<feature type="compositionally biased region" description="Polar residues" evidence="1">
    <location>
        <begin position="305"/>
        <end position="324"/>
    </location>
</feature>
<feature type="compositionally biased region" description="Basic and acidic residues" evidence="1">
    <location>
        <begin position="171"/>
        <end position="185"/>
    </location>
</feature>
<dbReference type="Proteomes" id="UP000014680">
    <property type="component" value="Unassembled WGS sequence"/>
</dbReference>
<feature type="compositionally biased region" description="Polar residues" evidence="1">
    <location>
        <begin position="260"/>
        <end position="273"/>
    </location>
</feature>